<evidence type="ECO:0000256" key="1">
    <source>
        <dbReference type="ARBA" id="ARBA00004613"/>
    </source>
</evidence>
<dbReference type="AlphaFoldDB" id="A0A080ZH80"/>
<dbReference type="OrthoDB" id="141311at2759"/>
<comment type="subcellular location">
    <subcellularLocation>
        <location evidence="1 5">Secreted</location>
    </subcellularLocation>
</comment>
<proteinExistence type="inferred from homology"/>
<comment type="caution">
    <text evidence="8">The sequence shown here is derived from an EMBL/GenBank/DDBJ whole genome shotgun (WGS) entry which is preliminary data.</text>
</comment>
<dbReference type="EMBL" id="ANJA01003121">
    <property type="protein sequence ID" value="ETO65991.1"/>
    <property type="molecule type" value="Genomic_DNA"/>
</dbReference>
<evidence type="ECO:0000256" key="5">
    <source>
        <dbReference type="RuleBase" id="RU367124"/>
    </source>
</evidence>
<evidence type="ECO:0000313" key="9">
    <source>
        <dbReference type="Proteomes" id="UP000028582"/>
    </source>
</evidence>
<feature type="non-terminal residue" evidence="8">
    <location>
        <position position="1"/>
    </location>
</feature>
<evidence type="ECO:0000256" key="3">
    <source>
        <dbReference type="ARBA" id="ARBA00022525"/>
    </source>
</evidence>
<feature type="chain" id="PRO_5001753012" description="RxLR effector protein" evidence="7">
    <location>
        <begin position="38"/>
        <end position="184"/>
    </location>
</feature>
<protein>
    <recommendedName>
        <fullName evidence="5">RxLR effector protein</fullName>
    </recommendedName>
</protein>
<dbReference type="Pfam" id="PF16810">
    <property type="entry name" value="RXLR"/>
    <property type="match status" value="1"/>
</dbReference>
<reference evidence="8 9" key="1">
    <citation type="submission" date="2013-11" db="EMBL/GenBank/DDBJ databases">
        <title>The Genome Sequence of Phytophthora parasitica P1976.</title>
        <authorList>
            <consortium name="The Broad Institute Genomics Platform"/>
            <person name="Russ C."/>
            <person name="Tyler B."/>
            <person name="Panabieres F."/>
            <person name="Shan W."/>
            <person name="Tripathy S."/>
            <person name="Grunwald N."/>
            <person name="Machado M."/>
            <person name="Johnson C.S."/>
            <person name="Walker B."/>
            <person name="Young S."/>
            <person name="Zeng Q."/>
            <person name="Gargeya S."/>
            <person name="Fitzgerald M."/>
            <person name="Haas B."/>
            <person name="Abouelleil A."/>
            <person name="Allen A.W."/>
            <person name="Alvarado L."/>
            <person name="Arachchi H.M."/>
            <person name="Berlin A.M."/>
            <person name="Chapman S.B."/>
            <person name="Gainer-Dewar J."/>
            <person name="Goldberg J."/>
            <person name="Griggs A."/>
            <person name="Gujja S."/>
            <person name="Hansen M."/>
            <person name="Howarth C."/>
            <person name="Imamovic A."/>
            <person name="Ireland A."/>
            <person name="Larimer J."/>
            <person name="McCowan C."/>
            <person name="Murphy C."/>
            <person name="Pearson M."/>
            <person name="Poon T.W."/>
            <person name="Priest M."/>
            <person name="Roberts A."/>
            <person name="Saif S."/>
            <person name="Shea T."/>
            <person name="Sisk P."/>
            <person name="Sykes S."/>
            <person name="Wortman J."/>
            <person name="Nusbaum C."/>
            <person name="Birren B."/>
        </authorList>
    </citation>
    <scope>NUCLEOTIDE SEQUENCE [LARGE SCALE GENOMIC DNA]</scope>
    <source>
        <strain evidence="8 9">P1976</strain>
    </source>
</reference>
<evidence type="ECO:0000313" key="8">
    <source>
        <dbReference type="EMBL" id="ETO65991.1"/>
    </source>
</evidence>
<comment type="similarity">
    <text evidence="2 5">Belongs to the RxLR effector family.</text>
</comment>
<evidence type="ECO:0000256" key="4">
    <source>
        <dbReference type="ARBA" id="ARBA00022729"/>
    </source>
</evidence>
<feature type="signal peptide" evidence="7">
    <location>
        <begin position="1"/>
        <end position="37"/>
    </location>
</feature>
<accession>A0A080ZH80</accession>
<feature type="compositionally biased region" description="Acidic residues" evidence="6">
    <location>
        <begin position="73"/>
        <end position="86"/>
    </location>
</feature>
<evidence type="ECO:0000256" key="6">
    <source>
        <dbReference type="SAM" id="MobiDB-lite"/>
    </source>
</evidence>
<keyword evidence="3 5" id="KW-0964">Secreted</keyword>
<feature type="region of interest" description="Disordered" evidence="6">
    <location>
        <begin position="70"/>
        <end position="89"/>
    </location>
</feature>
<gene>
    <name evidence="8" type="ORF">F444_16760</name>
</gene>
<comment type="domain">
    <text evidence="5">The RxLR-dEER motif acts to carry the protein into the host cell cytoplasm through binding to cell surface phosphatidylinositol-3-phosphate.</text>
</comment>
<sequence length="184" mass="19892">RKPQATSHPVPSPTMRVPYTLLLAAATVLIITDSCTAQASATLASSGAVLPIDGAQAVGVDNRFLRDHKVGEQDADSEEEYEEDNEERGLDPMKIDDLAGAMKLDDLLDRSKLEAAMTGDKAHQANLFNSWLAAPKQLKFEAISKIALGQDGLGKYQKLFKAWNAYKGRTRTGFPVSYTGPSSP</sequence>
<organism evidence="8 9">
    <name type="scientific">Phytophthora nicotianae P1976</name>
    <dbReference type="NCBI Taxonomy" id="1317066"/>
    <lineage>
        <taxon>Eukaryota</taxon>
        <taxon>Sar</taxon>
        <taxon>Stramenopiles</taxon>
        <taxon>Oomycota</taxon>
        <taxon>Peronosporomycetes</taxon>
        <taxon>Peronosporales</taxon>
        <taxon>Peronosporaceae</taxon>
        <taxon>Phytophthora</taxon>
    </lineage>
</organism>
<name>A0A080ZH80_PHYNI</name>
<comment type="function">
    <text evidence="5">Effector that suppresses plant defense responses during pathogen infection.</text>
</comment>
<keyword evidence="4 7" id="KW-0732">Signal</keyword>
<dbReference type="GO" id="GO:0005576">
    <property type="term" value="C:extracellular region"/>
    <property type="evidence" value="ECO:0007669"/>
    <property type="project" value="UniProtKB-SubCell"/>
</dbReference>
<evidence type="ECO:0000256" key="7">
    <source>
        <dbReference type="SAM" id="SignalP"/>
    </source>
</evidence>
<evidence type="ECO:0000256" key="2">
    <source>
        <dbReference type="ARBA" id="ARBA00010400"/>
    </source>
</evidence>
<dbReference type="Proteomes" id="UP000028582">
    <property type="component" value="Unassembled WGS sequence"/>
</dbReference>
<dbReference type="InterPro" id="IPR031825">
    <property type="entry name" value="RXLR"/>
</dbReference>